<comment type="caution">
    <text evidence="2">The sequence shown here is derived from an EMBL/GenBank/DDBJ whole genome shotgun (WGS) entry which is preliminary data.</text>
</comment>
<accession>A0A5B7EJ92</accession>
<dbReference type="Proteomes" id="UP000324222">
    <property type="component" value="Unassembled WGS sequence"/>
</dbReference>
<keyword evidence="3" id="KW-1185">Reference proteome</keyword>
<reference evidence="2 3" key="1">
    <citation type="submission" date="2019-05" db="EMBL/GenBank/DDBJ databases">
        <title>Another draft genome of Portunus trituberculatus and its Hox gene families provides insights of decapod evolution.</title>
        <authorList>
            <person name="Jeong J.-H."/>
            <person name="Song I."/>
            <person name="Kim S."/>
            <person name="Choi T."/>
            <person name="Kim D."/>
            <person name="Ryu S."/>
            <person name="Kim W."/>
        </authorList>
    </citation>
    <scope>NUCLEOTIDE SEQUENCE [LARGE SCALE GENOMIC DNA]</scope>
    <source>
        <tissue evidence="2">Muscle</tissue>
    </source>
</reference>
<proteinExistence type="predicted"/>
<evidence type="ECO:0000256" key="1">
    <source>
        <dbReference type="SAM" id="MobiDB-lite"/>
    </source>
</evidence>
<feature type="region of interest" description="Disordered" evidence="1">
    <location>
        <begin position="54"/>
        <end position="79"/>
    </location>
</feature>
<dbReference type="AlphaFoldDB" id="A0A5B7EJ92"/>
<gene>
    <name evidence="2" type="ORF">E2C01_026621</name>
</gene>
<name>A0A5B7EJ92_PORTR</name>
<evidence type="ECO:0000313" key="2">
    <source>
        <dbReference type="EMBL" id="MPC33276.1"/>
    </source>
</evidence>
<evidence type="ECO:0000313" key="3">
    <source>
        <dbReference type="Proteomes" id="UP000324222"/>
    </source>
</evidence>
<organism evidence="2 3">
    <name type="scientific">Portunus trituberculatus</name>
    <name type="common">Swimming crab</name>
    <name type="synonym">Neptunus trituberculatus</name>
    <dbReference type="NCBI Taxonomy" id="210409"/>
    <lineage>
        <taxon>Eukaryota</taxon>
        <taxon>Metazoa</taxon>
        <taxon>Ecdysozoa</taxon>
        <taxon>Arthropoda</taxon>
        <taxon>Crustacea</taxon>
        <taxon>Multicrustacea</taxon>
        <taxon>Malacostraca</taxon>
        <taxon>Eumalacostraca</taxon>
        <taxon>Eucarida</taxon>
        <taxon>Decapoda</taxon>
        <taxon>Pleocyemata</taxon>
        <taxon>Brachyura</taxon>
        <taxon>Eubrachyura</taxon>
        <taxon>Portunoidea</taxon>
        <taxon>Portunidae</taxon>
        <taxon>Portuninae</taxon>
        <taxon>Portunus</taxon>
    </lineage>
</organism>
<sequence>MLALPVGRASPPQLRRSCGDGTNCFCCDLDLIYAGGGGDVVSGVADLEAVRSGGVGEEARRQDAKGHTVSDQKGVAEKG</sequence>
<feature type="compositionally biased region" description="Basic and acidic residues" evidence="1">
    <location>
        <begin position="57"/>
        <end position="79"/>
    </location>
</feature>
<dbReference type="EMBL" id="VSRR010002795">
    <property type="protein sequence ID" value="MPC33276.1"/>
    <property type="molecule type" value="Genomic_DNA"/>
</dbReference>
<protein>
    <submittedName>
        <fullName evidence="2">Uncharacterized protein</fullName>
    </submittedName>
</protein>